<accession>A0A6B0U574</accession>
<sequence length="80" mass="9593">MPPWPTLRPPLLVPGILASSRRWPAHCPPARPPRCAAYRQCSWRGPHRSGREWRPWRPARRCVPPGWQCRWRHWRLLPHP</sequence>
<evidence type="ECO:0000313" key="1">
    <source>
        <dbReference type="EMBL" id="MXU84317.1"/>
    </source>
</evidence>
<proteinExistence type="predicted"/>
<reference evidence="1" key="1">
    <citation type="submission" date="2019-12" db="EMBL/GenBank/DDBJ databases">
        <title>An insight into the sialome of adult female Ixodes ricinus ticks feeding for 6 days.</title>
        <authorList>
            <person name="Perner J."/>
            <person name="Ribeiro J.M.C."/>
        </authorList>
    </citation>
    <scope>NUCLEOTIDE SEQUENCE</scope>
    <source>
        <strain evidence="1">Semi-engorged</strain>
        <tissue evidence="1">Salivary glands</tissue>
    </source>
</reference>
<organism evidence="1">
    <name type="scientific">Ixodes ricinus</name>
    <name type="common">Common tick</name>
    <name type="synonym">Acarus ricinus</name>
    <dbReference type="NCBI Taxonomy" id="34613"/>
    <lineage>
        <taxon>Eukaryota</taxon>
        <taxon>Metazoa</taxon>
        <taxon>Ecdysozoa</taxon>
        <taxon>Arthropoda</taxon>
        <taxon>Chelicerata</taxon>
        <taxon>Arachnida</taxon>
        <taxon>Acari</taxon>
        <taxon>Parasitiformes</taxon>
        <taxon>Ixodida</taxon>
        <taxon>Ixodoidea</taxon>
        <taxon>Ixodidae</taxon>
        <taxon>Ixodinae</taxon>
        <taxon>Ixodes</taxon>
    </lineage>
</organism>
<dbReference type="EMBL" id="GIFC01002234">
    <property type="protein sequence ID" value="MXU84317.1"/>
    <property type="molecule type" value="Transcribed_RNA"/>
</dbReference>
<dbReference type="AlphaFoldDB" id="A0A6B0U574"/>
<protein>
    <submittedName>
        <fullName evidence="1">Putative secreted protein</fullName>
    </submittedName>
</protein>
<name>A0A6B0U574_IXORI</name>